<proteinExistence type="predicted"/>
<reference evidence="1 2" key="1">
    <citation type="submission" date="2015-12" db="EMBL/GenBank/DDBJ databases">
        <title>Genome sequence of Mucilaginibacter gotjawali.</title>
        <authorList>
            <person name="Lee J.S."/>
            <person name="Lee K.C."/>
            <person name="Kim K.K."/>
            <person name="Lee B.W."/>
        </authorList>
    </citation>
    <scope>NUCLEOTIDE SEQUENCE [LARGE SCALE GENOMIC DNA]</scope>
    <source>
        <strain evidence="1 2">SA3-7</strain>
    </source>
</reference>
<gene>
    <name evidence="1" type="ORF">MgSA37_01578</name>
</gene>
<dbReference type="InterPro" id="IPR014229">
    <property type="entry name" value="Spore_YtfJ"/>
</dbReference>
<keyword evidence="2" id="KW-1185">Reference proteome</keyword>
<dbReference type="PANTHER" id="PTHR39162:SF1">
    <property type="entry name" value="SPORULATION PROTEIN YTFJ"/>
    <property type="match status" value="1"/>
</dbReference>
<dbReference type="KEGG" id="mgot:MgSA37_01578"/>
<evidence type="ECO:0000313" key="2">
    <source>
        <dbReference type="Proteomes" id="UP000218263"/>
    </source>
</evidence>
<dbReference type="EMBL" id="AP017313">
    <property type="protein sequence ID" value="BAU53410.1"/>
    <property type="molecule type" value="Genomic_DNA"/>
</dbReference>
<dbReference type="AlphaFoldDB" id="A0A110B259"/>
<dbReference type="Pfam" id="PF09579">
    <property type="entry name" value="Spore_YtfJ"/>
    <property type="match status" value="1"/>
</dbReference>
<dbReference type="PANTHER" id="PTHR39162">
    <property type="entry name" value="GLL3345 PROTEIN"/>
    <property type="match status" value="1"/>
</dbReference>
<sequence>MENLNEVLEKLTEFLKSEVKTETIIGQQFQLGEFTCVPVINVGLGLGTGGGEGKGNSKKTGEGEGVGAGGGAGIGMGPVGFLVTNGGEIQFIPTRTSKGLGALVEKVPDIFERYFNKEKEPVHA</sequence>
<dbReference type="RefSeq" id="WP_096350956.1">
    <property type="nucleotide sequence ID" value="NZ_AP017313.1"/>
</dbReference>
<accession>A0A110B259</accession>
<dbReference type="Proteomes" id="UP000218263">
    <property type="component" value="Chromosome"/>
</dbReference>
<protein>
    <submittedName>
        <fullName evidence="1">Sporulation protein YtfJ</fullName>
    </submittedName>
</protein>
<organism evidence="1 2">
    <name type="scientific">Mucilaginibacter gotjawali</name>
    <dbReference type="NCBI Taxonomy" id="1550579"/>
    <lineage>
        <taxon>Bacteria</taxon>
        <taxon>Pseudomonadati</taxon>
        <taxon>Bacteroidota</taxon>
        <taxon>Sphingobacteriia</taxon>
        <taxon>Sphingobacteriales</taxon>
        <taxon>Sphingobacteriaceae</taxon>
        <taxon>Mucilaginibacter</taxon>
    </lineage>
</organism>
<name>A0A110B259_9SPHI</name>
<evidence type="ECO:0000313" key="1">
    <source>
        <dbReference type="EMBL" id="BAU53410.1"/>
    </source>
</evidence>
<dbReference type="OrthoDB" id="679979at2"/>